<dbReference type="GO" id="GO:0015078">
    <property type="term" value="F:proton transmembrane transporter activity"/>
    <property type="evidence" value="ECO:0007669"/>
    <property type="project" value="InterPro"/>
</dbReference>
<dbReference type="GO" id="GO:0045259">
    <property type="term" value="C:proton-transporting ATP synthase complex"/>
    <property type="evidence" value="ECO:0007669"/>
    <property type="project" value="UniProtKB-KW"/>
</dbReference>
<reference evidence="10 11" key="1">
    <citation type="submission" date="2018-04" db="EMBL/GenBank/DDBJ databases">
        <authorList>
            <person name="Zhang X."/>
            <person name="Yuan J."/>
            <person name="Li F."/>
            <person name="Xiang J."/>
        </authorList>
    </citation>
    <scope>NUCLEOTIDE SEQUENCE [LARGE SCALE GENOMIC DNA]</scope>
    <source>
        <tissue evidence="10">Muscle</tissue>
    </source>
</reference>
<comment type="caution">
    <text evidence="10">The sequence shown here is derived from an EMBL/GenBank/DDBJ whole genome shotgun (WGS) entry which is preliminary data.</text>
</comment>
<keyword evidence="5" id="KW-0375">Hydrogen ion transport</keyword>
<dbReference type="Pfam" id="PF05511">
    <property type="entry name" value="ATP-synt_F6"/>
    <property type="match status" value="1"/>
</dbReference>
<name>A0A423SS33_PENVA</name>
<dbReference type="GO" id="GO:0005743">
    <property type="term" value="C:mitochondrial inner membrane"/>
    <property type="evidence" value="ECO:0007669"/>
    <property type="project" value="UniProtKB-SubCell"/>
</dbReference>
<dbReference type="InterPro" id="IPR036204">
    <property type="entry name" value="ATP_synth_f6_sf_mt"/>
</dbReference>
<dbReference type="InterPro" id="IPR008387">
    <property type="entry name" value="ATP_synth_f6_mt"/>
</dbReference>
<dbReference type="FunFam" id="1.10.246.110:FF:000001">
    <property type="entry name" value="ATP synthase-coupling factor 6, mitochondrial"/>
    <property type="match status" value="1"/>
</dbReference>
<sequence>MPDVVPLAAVETRGAAVDTPPAQTDDCSALLKYIQHELLLKASDPIQQLFVDKIQEYSKKSKAAGGKLVDMTPEVEKQLQQELDKVARQYGGGPGVDMTKFPTFTFQDPKIDPLN</sequence>
<evidence type="ECO:0000256" key="7">
    <source>
        <dbReference type="ARBA" id="ARBA00023065"/>
    </source>
</evidence>
<protein>
    <submittedName>
        <fullName evidence="10">Uncharacterized protein</fullName>
    </submittedName>
</protein>
<dbReference type="AlphaFoldDB" id="A0A423SS33"/>
<evidence type="ECO:0000256" key="8">
    <source>
        <dbReference type="ARBA" id="ARBA00023128"/>
    </source>
</evidence>
<comment type="subcellular location">
    <subcellularLocation>
        <location evidence="1">Mitochondrion inner membrane</location>
    </subcellularLocation>
</comment>
<evidence type="ECO:0000313" key="10">
    <source>
        <dbReference type="EMBL" id="ROT66994.1"/>
    </source>
</evidence>
<dbReference type="Proteomes" id="UP000283509">
    <property type="component" value="Unassembled WGS sequence"/>
</dbReference>
<accession>A0A423SS33</accession>
<comment type="similarity">
    <text evidence="2">Belongs to the eukaryotic ATPase subunit F6 family.</text>
</comment>
<proteinExistence type="inferred from homology"/>
<dbReference type="OrthoDB" id="8902296at2759"/>
<keyword evidence="3" id="KW-0813">Transport</keyword>
<reference evidence="10 11" key="2">
    <citation type="submission" date="2019-01" db="EMBL/GenBank/DDBJ databases">
        <title>The decoding of complex shrimp genome reveals the adaptation for benthos swimmer, frequently molting mechanism and breeding impact on genome.</title>
        <authorList>
            <person name="Sun Y."/>
            <person name="Gao Y."/>
            <person name="Yu Y."/>
        </authorList>
    </citation>
    <scope>NUCLEOTIDE SEQUENCE [LARGE SCALE GENOMIC DNA]</scope>
    <source>
        <tissue evidence="10">Muscle</tissue>
    </source>
</reference>
<keyword evidence="8" id="KW-0496">Mitochondrion</keyword>
<evidence type="ECO:0000256" key="6">
    <source>
        <dbReference type="ARBA" id="ARBA00022792"/>
    </source>
</evidence>
<dbReference type="SUPFAM" id="SSF111357">
    <property type="entry name" value="Mitochondrial ATP synthase coupling factor 6"/>
    <property type="match status" value="1"/>
</dbReference>
<evidence type="ECO:0000256" key="4">
    <source>
        <dbReference type="ARBA" id="ARBA00022547"/>
    </source>
</evidence>
<dbReference type="PANTHER" id="PTHR12441:SF10">
    <property type="entry name" value="ATP SYNTHASE-COUPLING FACTOR 6, MITOCHONDRIAL"/>
    <property type="match status" value="1"/>
</dbReference>
<dbReference type="Gene3D" id="1.10.246.110">
    <property type="entry name" value="Mitochondrial ATP synthase-coupling factor 6"/>
    <property type="match status" value="1"/>
</dbReference>
<evidence type="ECO:0000256" key="9">
    <source>
        <dbReference type="ARBA" id="ARBA00023136"/>
    </source>
</evidence>
<evidence type="ECO:0000256" key="1">
    <source>
        <dbReference type="ARBA" id="ARBA00004273"/>
    </source>
</evidence>
<keyword evidence="7" id="KW-0406">Ion transport</keyword>
<evidence type="ECO:0000313" key="11">
    <source>
        <dbReference type="Proteomes" id="UP000283509"/>
    </source>
</evidence>
<dbReference type="STRING" id="6689.A0A423SS33"/>
<evidence type="ECO:0000256" key="3">
    <source>
        <dbReference type="ARBA" id="ARBA00022448"/>
    </source>
</evidence>
<dbReference type="GO" id="GO:0015986">
    <property type="term" value="P:proton motive force-driven ATP synthesis"/>
    <property type="evidence" value="ECO:0007669"/>
    <property type="project" value="InterPro"/>
</dbReference>
<organism evidence="10 11">
    <name type="scientific">Penaeus vannamei</name>
    <name type="common">Whiteleg shrimp</name>
    <name type="synonym">Litopenaeus vannamei</name>
    <dbReference type="NCBI Taxonomy" id="6689"/>
    <lineage>
        <taxon>Eukaryota</taxon>
        <taxon>Metazoa</taxon>
        <taxon>Ecdysozoa</taxon>
        <taxon>Arthropoda</taxon>
        <taxon>Crustacea</taxon>
        <taxon>Multicrustacea</taxon>
        <taxon>Malacostraca</taxon>
        <taxon>Eumalacostraca</taxon>
        <taxon>Eucarida</taxon>
        <taxon>Decapoda</taxon>
        <taxon>Dendrobranchiata</taxon>
        <taxon>Penaeoidea</taxon>
        <taxon>Penaeidae</taxon>
        <taxon>Penaeus</taxon>
    </lineage>
</organism>
<keyword evidence="9" id="KW-0472">Membrane</keyword>
<keyword evidence="6" id="KW-0999">Mitochondrion inner membrane</keyword>
<dbReference type="PANTHER" id="PTHR12441">
    <property type="entry name" value="ATP SYNTHASE COUPLING FACTOR 6, MITOCHONDRIAL"/>
    <property type="match status" value="1"/>
</dbReference>
<dbReference type="EMBL" id="QCYY01002868">
    <property type="protein sequence ID" value="ROT66994.1"/>
    <property type="molecule type" value="Genomic_DNA"/>
</dbReference>
<evidence type="ECO:0000256" key="2">
    <source>
        <dbReference type="ARBA" id="ARBA00007346"/>
    </source>
</evidence>
<gene>
    <name evidence="10" type="ORF">C7M84_014945</name>
</gene>
<keyword evidence="11" id="KW-1185">Reference proteome</keyword>
<evidence type="ECO:0000256" key="5">
    <source>
        <dbReference type="ARBA" id="ARBA00022781"/>
    </source>
</evidence>
<keyword evidence="4" id="KW-0138">CF(0)</keyword>